<keyword evidence="4" id="KW-1185">Reference proteome</keyword>
<feature type="region of interest" description="Disordered" evidence="1">
    <location>
        <begin position="127"/>
        <end position="163"/>
    </location>
</feature>
<evidence type="ECO:0000313" key="4">
    <source>
        <dbReference type="Proteomes" id="UP000746535"/>
    </source>
</evidence>
<accession>A0ABX0YBJ5</accession>
<gene>
    <name evidence="3" type="ORF">HBH25_07650</name>
</gene>
<sequence length="738" mass="78893">MKAFGKILGLVILGLLLIVVALGFALTHFFDPNDYKSEIRQLARDKAHVELTLNGDIGWSLFPWLGLELHDASVATLAQPQQPFANLQLLGLSVRVLPLLRHELQMSDVRVDGLDLNLVRNAQGHGNWEDFGKPLPSEAAPAAPDSSPAEAPSSPDRSRPLKLDIDSLTVNNARVAYLDEHSGRSFTAESIQLSTGAVQPATDIPVTLTAFLGTNQPELRARTELKGTLRFDPSVQRYQFEDMRLGGELSGAPLQGKTITFAAQGQLLADLAANVADWNNLKLSANQLRALGELHVRDLDTTPQLSGALSVAQLDVRAFLDGIGQAAPATADPTALTQVELVSTLKGNANALALEDLNIKLDGSTLTGRVAVDDIAAQALRITLQGDTLNLDRYLPAQSEEAKGTAAARQAEVQGSEAAAMASGGNSPLPDAPGRQAWSDDRLFPIERLRAIDLQTELSLNQLTLQKLTIDKAHLTATGHGGLLNLQGLSGQIAQGDFNASGTLDVRPDVPALSLKTKLNRVPVDVVLATHTNPPPVRGLLTLDAAFTGAGNSQKALVDTLNGNGRFTVDNGVLVNANLEQQLCQGIALLNRKTLTSEPRGRDTPFQRLEGSLTVRDGVANNPDFKASIPGLRASGNGDIDLRVLGLDYRVGVVVEGESGNMADPACEVNDRFANLELPIRCRGPLELGARACRVDRDGLGQLATQAVRNRVQEKIEDKLGDKVPSELKDALKGLFKR</sequence>
<proteinExistence type="predicted"/>
<reference evidence="3 4" key="1">
    <citation type="submission" date="2020-03" db="EMBL/GenBank/DDBJ databases">
        <authorList>
            <person name="Wang L."/>
            <person name="He N."/>
            <person name="Li Y."/>
            <person name="Fang Y."/>
            <person name="Zhang F."/>
        </authorList>
    </citation>
    <scope>NUCLEOTIDE SEQUENCE [LARGE SCALE GENOMIC DNA]</scope>
    <source>
        <strain evidence="4">hsmgli-8</strain>
    </source>
</reference>
<dbReference type="EMBL" id="JAAVJI010000003">
    <property type="protein sequence ID" value="NJP00735.1"/>
    <property type="molecule type" value="Genomic_DNA"/>
</dbReference>
<feature type="compositionally biased region" description="Low complexity" evidence="1">
    <location>
        <begin position="136"/>
        <end position="155"/>
    </location>
</feature>
<dbReference type="Pfam" id="PF05170">
    <property type="entry name" value="AsmA"/>
    <property type="match status" value="1"/>
</dbReference>
<dbReference type="PANTHER" id="PTHR30441">
    <property type="entry name" value="DUF748 DOMAIN-CONTAINING PROTEIN"/>
    <property type="match status" value="1"/>
</dbReference>
<evidence type="ECO:0000313" key="3">
    <source>
        <dbReference type="EMBL" id="NJP00735.1"/>
    </source>
</evidence>
<dbReference type="InterPro" id="IPR007844">
    <property type="entry name" value="AsmA"/>
</dbReference>
<dbReference type="Proteomes" id="UP000746535">
    <property type="component" value="Unassembled WGS sequence"/>
</dbReference>
<evidence type="ECO:0000259" key="2">
    <source>
        <dbReference type="Pfam" id="PF05170"/>
    </source>
</evidence>
<evidence type="ECO:0000256" key="1">
    <source>
        <dbReference type="SAM" id="MobiDB-lite"/>
    </source>
</evidence>
<organism evidence="3 4">
    <name type="scientific">Pseudomonas quercus</name>
    <dbReference type="NCBI Taxonomy" id="2722792"/>
    <lineage>
        <taxon>Bacteria</taxon>
        <taxon>Pseudomonadati</taxon>
        <taxon>Pseudomonadota</taxon>
        <taxon>Gammaproteobacteria</taxon>
        <taxon>Pseudomonadales</taxon>
        <taxon>Pseudomonadaceae</taxon>
        <taxon>Pseudomonas</taxon>
    </lineage>
</organism>
<feature type="region of interest" description="Disordered" evidence="1">
    <location>
        <begin position="402"/>
        <end position="435"/>
    </location>
</feature>
<dbReference type="PANTHER" id="PTHR30441:SF4">
    <property type="entry name" value="PROTEIN ASMA"/>
    <property type="match status" value="1"/>
</dbReference>
<name>A0ABX0YBJ5_9PSED</name>
<dbReference type="InterPro" id="IPR052894">
    <property type="entry name" value="AsmA-related"/>
</dbReference>
<feature type="domain" description="AsmA" evidence="2">
    <location>
        <begin position="1"/>
        <end position="625"/>
    </location>
</feature>
<protein>
    <submittedName>
        <fullName evidence="3">AsmA family protein</fullName>
    </submittedName>
</protein>
<dbReference type="RefSeq" id="WP_168083137.1">
    <property type="nucleotide sequence ID" value="NZ_JAAVJI010000003.1"/>
</dbReference>
<comment type="caution">
    <text evidence="3">The sequence shown here is derived from an EMBL/GenBank/DDBJ whole genome shotgun (WGS) entry which is preliminary data.</text>
</comment>